<evidence type="ECO:0000256" key="2">
    <source>
        <dbReference type="SAM" id="Phobius"/>
    </source>
</evidence>
<comment type="caution">
    <text evidence="3">The sequence shown here is derived from an EMBL/GenBank/DDBJ whole genome shotgun (WGS) entry which is preliminary data.</text>
</comment>
<keyword evidence="2" id="KW-0472">Membrane</keyword>
<dbReference type="HOGENOM" id="CLU_2180055_0_0_11"/>
<dbReference type="AlphaFoldDB" id="T2PMH3"/>
<dbReference type="EMBL" id="ATJN01000002">
    <property type="protein sequence ID" value="EPI53522.1"/>
    <property type="molecule type" value="Genomic_DNA"/>
</dbReference>
<dbReference type="RefSeq" id="WP_004575066.1">
    <property type="nucleotide sequence ID" value="NZ_KE347900.1"/>
</dbReference>
<name>T2PMH3_9BIFI</name>
<dbReference type="Proteomes" id="UP000015779">
    <property type="component" value="Unassembled WGS sequence"/>
</dbReference>
<feature type="compositionally biased region" description="Polar residues" evidence="1">
    <location>
        <begin position="22"/>
        <end position="36"/>
    </location>
</feature>
<keyword evidence="2" id="KW-1133">Transmembrane helix</keyword>
<dbReference type="PATRIC" id="fig|1261062.4.peg.93"/>
<organism evidence="3 4">
    <name type="scientific">Gardnerella pickettii JCP8017A</name>
    <dbReference type="NCBI Taxonomy" id="1261062"/>
    <lineage>
        <taxon>Bacteria</taxon>
        <taxon>Bacillati</taxon>
        <taxon>Actinomycetota</taxon>
        <taxon>Actinomycetes</taxon>
        <taxon>Bifidobacteriales</taxon>
        <taxon>Bifidobacteriaceae</taxon>
        <taxon>Gardnerella</taxon>
        <taxon>Gardnerella pickettii</taxon>
    </lineage>
</organism>
<evidence type="ECO:0000313" key="4">
    <source>
        <dbReference type="Proteomes" id="UP000015779"/>
    </source>
</evidence>
<keyword evidence="2" id="KW-0812">Transmembrane</keyword>
<reference evidence="3 4" key="1">
    <citation type="submission" date="2013-06" db="EMBL/GenBank/DDBJ databases">
        <authorList>
            <person name="Weinstock G."/>
            <person name="Sodergren E."/>
            <person name="Lobos E.A."/>
            <person name="Fulton L."/>
            <person name="Fulton R."/>
            <person name="Courtney L."/>
            <person name="Fronick C."/>
            <person name="O'Laughlin M."/>
            <person name="Godfrey J."/>
            <person name="Wilson R.M."/>
            <person name="Miner T."/>
            <person name="Farmer C."/>
            <person name="Delehaunty K."/>
            <person name="Cordes M."/>
            <person name="Minx P."/>
            <person name="Tomlinson C."/>
            <person name="Chen J."/>
            <person name="Wollam A."/>
            <person name="Pepin K.H."/>
            <person name="Bhonagiri V."/>
            <person name="Zhang X."/>
            <person name="Warren W."/>
            <person name="Mitreva M."/>
            <person name="Mardis E.R."/>
            <person name="Wilson R.K."/>
        </authorList>
    </citation>
    <scope>NUCLEOTIDE SEQUENCE [LARGE SCALE GENOMIC DNA]</scope>
    <source>
        <strain evidence="3 4">JCP8017A</strain>
    </source>
</reference>
<evidence type="ECO:0000313" key="3">
    <source>
        <dbReference type="EMBL" id="EPI53522.1"/>
    </source>
</evidence>
<feature type="region of interest" description="Disordered" evidence="1">
    <location>
        <begin position="1"/>
        <end position="36"/>
    </location>
</feature>
<evidence type="ECO:0000256" key="1">
    <source>
        <dbReference type="SAM" id="MobiDB-lite"/>
    </source>
</evidence>
<feature type="transmembrane region" description="Helical" evidence="2">
    <location>
        <begin position="53"/>
        <end position="74"/>
    </location>
</feature>
<gene>
    <name evidence="3" type="ORF">HMPREF1577_00101</name>
</gene>
<protein>
    <submittedName>
        <fullName evidence="3">Uncharacterized protein</fullName>
    </submittedName>
</protein>
<accession>T2PMH3</accession>
<sequence>MPNAIPDNITEDEPPANKEDNQLNNNDDSLRTQSITPAQKHAWSMENFKNSSASSLINICVLIIIILIFVACFCKDARSTANMGIDILKTFALTAMGFLFGRTSNSNKN</sequence>
<proteinExistence type="predicted"/>